<keyword evidence="3" id="KW-0539">Nucleus</keyword>
<dbReference type="GO" id="GO:0017056">
    <property type="term" value="F:structural constituent of nuclear pore"/>
    <property type="evidence" value="ECO:0007669"/>
    <property type="project" value="TreeGrafter"/>
</dbReference>
<evidence type="ECO:0000256" key="1">
    <source>
        <dbReference type="ARBA" id="ARBA00004123"/>
    </source>
</evidence>
<feature type="coiled-coil region" evidence="4">
    <location>
        <begin position="788"/>
        <end position="888"/>
    </location>
</feature>
<sequence length="1437" mass="157998">MAEPNDESQQLQGVATGSQQQDEGSIAQNIMNTVMQEQAYQDLNAKLSTLEQELAVEKKEKEEAIASKTELAIVNAQLEEANKRAQNSYVTTSSTIREYETRIRLLEEEKAELAQDRSRLLEKSKNDDNLVSKYKEKIDSDTRQIRQLDIERNEAELAKNKFQHQNNVLAAALDIAQKDVEVYTKALMEKETEFSKYRTDSYLELQKAMSERDRESQARAQAESSERILRAQYQVNAEDLKKAHAEIQDLKSQLGSKTSNFKNDASFLQQRVDDLQKQSRADRRMVDELEQAMREEAEQHALAKAEMQEALDRAISQQAEAQSKMQEMAKMVELLGADRKAGTGGSVSATADLALALQGGTADSRTVRQALADAVVLQGEVERLQKENVKLEAICRTVLQEINERKPALDRQRAEWEQMKVDCAELAGQLAETTEAKTILENQLAEVKSAQSASEEDNKVLQRQVSDLSLQLRNILRQLAIRDDPALAMESFDPVDGSIKDESDIDLVITNSLVMFNKLPELLELNKRLLRMTRSLGQELEKKEKADDAVDANGHLEDLNDAANVIQELTRRIQDLEADIREHDAEVSLITQERDMFSRMLVQGRLMGMSLESLQSENNTTAQGVLRTIRAEFDRHREDLQKELSSTQTKLDEKANELREEGNKLADALSSLRHEQSQNQMLLQKQAQDQAEIASHMETIAQRDVEIRNLRLDVQKLSDEINTIRQEKASVQAMLDSAAAQRKILEANEKALSETVTQLTIEKARLDRDLGTRQLVADQEIMLVQQSKASVEAANASLRQDLENTRNALSREQTAHRALLSSNTSGEELRVANERIAALERSAKDLELQHKNALQALQAQLDAQKSALEAQKADIEAKTAAAKEFEAKAANANAIGLKYMRAMNEYKNTTVPNLKTEHEKAMAEIRSSVESLTTQLAQTKTQLEAAQRQVSQLQDEVASRDARIATLQVELTAAATKEPAPTNASQDTTAIRQELDVAQRKIVELEAQVSANQSADTSVDSEAASALQAKLQAVSSELESANKKIGELQAQLTAAEAKSQETIANLQNKLKTAEEQNEKTKLRVQELETAVAQHAEAANTKQTASGLDEATAGALKALQAEYDQYKETQTEKFNTSVSRVNAANKKLMRDARELKFIRGAFTEDSLESKIQEVSSPAELAQKVREAMLNAATRAAESAAAFEDPANQPKEAGVQTETATYNSQMSVSAQTSEQPLSQELEQLKKQLEDARALAESRAQEARAADEKAKKLAVKANQADKLKALTNDLKTKLAELQAAKTASPMLSVKGGAATAPGTSSNPVNVASTTGASTSNANANSAVGPVTNASEAVSVRGRGTARGTATRARGRGAARGGARGINPQAILSQVESSFRAADPAANTMQVKRPAPADSSTSGNVSDEASKRAKLDDQKGGQDPQ</sequence>
<dbReference type="GO" id="GO:0006406">
    <property type="term" value="P:mRNA export from nucleus"/>
    <property type="evidence" value="ECO:0007669"/>
    <property type="project" value="TreeGrafter"/>
</dbReference>
<dbReference type="PANTHER" id="PTHR18898">
    <property type="entry name" value="NUCLEOPROTEIN TPR-RELATED"/>
    <property type="match status" value="1"/>
</dbReference>
<dbReference type="Pfam" id="PF25785">
    <property type="entry name" value="TPR"/>
    <property type="match status" value="1"/>
</dbReference>
<gene>
    <name evidence="7" type="ORF">NliqN6_2192</name>
</gene>
<feature type="compositionally biased region" description="Basic and acidic residues" evidence="5">
    <location>
        <begin position="1420"/>
        <end position="1437"/>
    </location>
</feature>
<feature type="coiled-coil region" evidence="4">
    <location>
        <begin position="33"/>
        <end position="324"/>
    </location>
</feature>
<dbReference type="Gene3D" id="1.10.287.1490">
    <property type="match status" value="1"/>
</dbReference>
<feature type="region of interest" description="Disordered" evidence="5">
    <location>
        <begin position="1308"/>
        <end position="1340"/>
    </location>
</feature>
<protein>
    <recommendedName>
        <fullName evidence="6">NUA/TPR/MLP1-2-like domain-containing protein</fullName>
    </recommendedName>
</protein>
<feature type="compositionally biased region" description="Low complexity" evidence="5">
    <location>
        <begin position="1355"/>
        <end position="1364"/>
    </location>
</feature>
<accession>A0A8H3TRC6</accession>
<feature type="coiled-coil region" evidence="4">
    <location>
        <begin position="1232"/>
        <end position="1300"/>
    </location>
</feature>
<name>A0A8H3TRC6_9TREE</name>
<organism evidence="7 8">
    <name type="scientific">Naganishia liquefaciens</name>
    <dbReference type="NCBI Taxonomy" id="104408"/>
    <lineage>
        <taxon>Eukaryota</taxon>
        <taxon>Fungi</taxon>
        <taxon>Dikarya</taxon>
        <taxon>Basidiomycota</taxon>
        <taxon>Agaricomycotina</taxon>
        <taxon>Tremellomycetes</taxon>
        <taxon>Filobasidiales</taxon>
        <taxon>Filobasidiaceae</taxon>
        <taxon>Naganishia</taxon>
    </lineage>
</organism>
<keyword evidence="8" id="KW-1185">Reference proteome</keyword>
<evidence type="ECO:0000256" key="3">
    <source>
        <dbReference type="ARBA" id="ARBA00023242"/>
    </source>
</evidence>
<dbReference type="EMBL" id="BLZA01000013">
    <property type="protein sequence ID" value="GHJ85790.1"/>
    <property type="molecule type" value="Genomic_DNA"/>
</dbReference>
<feature type="coiled-coil region" evidence="4">
    <location>
        <begin position="637"/>
        <end position="675"/>
    </location>
</feature>
<feature type="coiled-coil region" evidence="4">
    <location>
        <begin position="559"/>
        <end position="593"/>
    </location>
</feature>
<feature type="region of interest" description="Disordered" evidence="5">
    <location>
        <begin position="1198"/>
        <end position="1217"/>
    </location>
</feature>
<evidence type="ECO:0000313" key="8">
    <source>
        <dbReference type="Proteomes" id="UP000620104"/>
    </source>
</evidence>
<feature type="coiled-coil region" evidence="4">
    <location>
        <begin position="700"/>
        <end position="755"/>
    </location>
</feature>
<dbReference type="Proteomes" id="UP000620104">
    <property type="component" value="Unassembled WGS sequence"/>
</dbReference>
<feature type="domain" description="NUA/TPR/MLP1-2-like" evidence="6">
    <location>
        <begin position="444"/>
        <end position="545"/>
    </location>
</feature>
<dbReference type="OrthoDB" id="343070at2759"/>
<comment type="caution">
    <text evidence="7">The sequence shown here is derived from an EMBL/GenBank/DDBJ whole genome shotgun (WGS) entry which is preliminary data.</text>
</comment>
<feature type="coiled-coil region" evidence="4">
    <location>
        <begin position="922"/>
        <end position="963"/>
    </location>
</feature>
<feature type="compositionally biased region" description="Polar residues" evidence="5">
    <location>
        <begin position="7"/>
        <end position="25"/>
    </location>
</feature>
<dbReference type="PANTHER" id="PTHR18898:SF2">
    <property type="entry name" value="NUCLEOPROTEIN TPR"/>
    <property type="match status" value="1"/>
</dbReference>
<feature type="region of interest" description="Disordered" evidence="5">
    <location>
        <begin position="1"/>
        <end position="25"/>
    </location>
</feature>
<proteinExistence type="predicted"/>
<dbReference type="InterPro" id="IPR057974">
    <property type="entry name" value="NUA/TPR/MLP1-2-like_dom"/>
</dbReference>
<evidence type="ECO:0000256" key="2">
    <source>
        <dbReference type="ARBA" id="ARBA00023054"/>
    </source>
</evidence>
<feature type="region of interest" description="Disordered" evidence="5">
    <location>
        <begin position="1355"/>
        <end position="1437"/>
    </location>
</feature>
<evidence type="ECO:0000259" key="6">
    <source>
        <dbReference type="Pfam" id="PF25785"/>
    </source>
</evidence>
<dbReference type="GO" id="GO:0005643">
    <property type="term" value="C:nuclear pore"/>
    <property type="evidence" value="ECO:0007669"/>
    <property type="project" value="TreeGrafter"/>
</dbReference>
<feature type="compositionally biased region" description="Low complexity" evidence="5">
    <location>
        <begin position="1321"/>
        <end position="1340"/>
    </location>
</feature>
<feature type="coiled-coil region" evidence="4">
    <location>
        <begin position="988"/>
        <end position="1097"/>
    </location>
</feature>
<evidence type="ECO:0000256" key="4">
    <source>
        <dbReference type="SAM" id="Coils"/>
    </source>
</evidence>
<keyword evidence="2 4" id="KW-0175">Coiled coil</keyword>
<reference evidence="7" key="1">
    <citation type="submission" date="2020-07" db="EMBL/GenBank/DDBJ databases">
        <title>Draft Genome Sequence of a Deep-Sea Yeast, Naganishia (Cryptococcus) liquefaciens strain N6.</title>
        <authorList>
            <person name="Han Y.W."/>
            <person name="Kajitani R."/>
            <person name="Morimoto H."/>
            <person name="Parhat M."/>
            <person name="Tsubouchi H."/>
            <person name="Bakenova O."/>
            <person name="Ogata M."/>
            <person name="Argunhan B."/>
            <person name="Aoki R."/>
            <person name="Kajiwara S."/>
            <person name="Itoh T."/>
            <person name="Iwasaki H."/>
        </authorList>
    </citation>
    <scope>NUCLEOTIDE SEQUENCE</scope>
    <source>
        <strain evidence="7">N6</strain>
    </source>
</reference>
<comment type="subcellular location">
    <subcellularLocation>
        <location evidence="1">Nucleus</location>
    </subcellularLocation>
</comment>
<evidence type="ECO:0000256" key="5">
    <source>
        <dbReference type="SAM" id="MobiDB-lite"/>
    </source>
</evidence>
<feature type="compositionally biased region" description="Polar residues" evidence="5">
    <location>
        <begin position="1410"/>
        <end position="1419"/>
    </location>
</feature>
<feature type="coiled-coil region" evidence="4">
    <location>
        <begin position="367"/>
        <end position="478"/>
    </location>
</feature>
<evidence type="ECO:0000313" key="7">
    <source>
        <dbReference type="EMBL" id="GHJ85790.1"/>
    </source>
</evidence>